<evidence type="ECO:0000313" key="1">
    <source>
        <dbReference type="EMBL" id="MPM41857.1"/>
    </source>
</evidence>
<protein>
    <recommendedName>
        <fullName evidence="2">ABC transporter substrate-binding protein</fullName>
    </recommendedName>
</protein>
<dbReference type="Gene3D" id="3.40.50.2300">
    <property type="match status" value="2"/>
</dbReference>
<evidence type="ECO:0008006" key="2">
    <source>
        <dbReference type="Google" id="ProtNLM"/>
    </source>
</evidence>
<proteinExistence type="predicted"/>
<gene>
    <name evidence="1" type="ORF">SDC9_88517</name>
</gene>
<reference evidence="1" key="1">
    <citation type="submission" date="2019-08" db="EMBL/GenBank/DDBJ databases">
        <authorList>
            <person name="Kucharzyk K."/>
            <person name="Murdoch R.W."/>
            <person name="Higgins S."/>
            <person name="Loffler F."/>
        </authorList>
    </citation>
    <scope>NUCLEOTIDE SEQUENCE</scope>
</reference>
<dbReference type="PANTHER" id="PTHR35271">
    <property type="entry name" value="ABC TRANSPORTER, SUBSTRATE-BINDING LIPOPROTEIN-RELATED"/>
    <property type="match status" value="1"/>
</dbReference>
<dbReference type="AlphaFoldDB" id="A0A644ZMB0"/>
<dbReference type="PANTHER" id="PTHR35271:SF1">
    <property type="entry name" value="ABC TRANSPORTER, SUBSTRATE-BINDING LIPOPROTEIN"/>
    <property type="match status" value="1"/>
</dbReference>
<dbReference type="InterPro" id="IPR007487">
    <property type="entry name" value="ABC_transpt-TYRBP-like"/>
</dbReference>
<dbReference type="EMBL" id="VSSQ01009515">
    <property type="protein sequence ID" value="MPM41857.1"/>
    <property type="molecule type" value="Genomic_DNA"/>
</dbReference>
<name>A0A644ZMB0_9ZZZZ</name>
<dbReference type="SUPFAM" id="SSF53822">
    <property type="entry name" value="Periplasmic binding protein-like I"/>
    <property type="match status" value="2"/>
</dbReference>
<dbReference type="InterPro" id="IPR028082">
    <property type="entry name" value="Peripla_BP_I"/>
</dbReference>
<dbReference type="CDD" id="cd06325">
    <property type="entry name" value="PBP1_ABC_unchar_transporter"/>
    <property type="match status" value="1"/>
</dbReference>
<comment type="caution">
    <text evidence="1">The sequence shown here is derived from an EMBL/GenBank/DDBJ whole genome shotgun (WGS) entry which is preliminary data.</text>
</comment>
<dbReference type="Pfam" id="PF04392">
    <property type="entry name" value="ABC_sub_bind"/>
    <property type="match status" value="1"/>
</dbReference>
<sequence length="342" mass="36867">MKKIAIILALLLALTSQLAAQPNTETKNKPYAIGISKMMSHPALDAIEQGIIDHLGTTEHQISFDLQNCNAEISTAIAIAQKFKSDKKDLVIGIATPPAQALAQVITDKPVVFGAITDPLAAGLVTNYEKTEETNIAGISDLNPLRLQLETYFRIVQPKRLGMIYTSSEANGVAQMQLAKEICQDNGITFIAAAVSNSAEVKMAAQSIIGRIDAMYVAIDNTVVSAIPSVSEVCAKAGIPLFNTDTTSSENIDFLMSWGFDYYTVGVETGKVVERILNGEKPKDIGAVFFEDPSQFELWFNLDVAKKLGITIPSDLLASARVIIQNGQKVPFSSDLCTTVNP</sequence>
<accession>A0A644ZMB0</accession>
<organism evidence="1">
    <name type="scientific">bioreactor metagenome</name>
    <dbReference type="NCBI Taxonomy" id="1076179"/>
    <lineage>
        <taxon>unclassified sequences</taxon>
        <taxon>metagenomes</taxon>
        <taxon>ecological metagenomes</taxon>
    </lineage>
</organism>